<feature type="chain" id="PRO_5017175929" description="Lipoprotein" evidence="1">
    <location>
        <begin position="24"/>
        <end position="94"/>
    </location>
</feature>
<dbReference type="STRING" id="1122198.SAMN02745729_102187"/>
<organism evidence="2 3">
    <name type="scientific">Marinobacterium iners DSM 11526</name>
    <dbReference type="NCBI Taxonomy" id="1122198"/>
    <lineage>
        <taxon>Bacteria</taxon>
        <taxon>Pseudomonadati</taxon>
        <taxon>Pseudomonadota</taxon>
        <taxon>Gammaproteobacteria</taxon>
        <taxon>Oceanospirillales</taxon>
        <taxon>Oceanospirillaceae</taxon>
        <taxon>Marinobacterium</taxon>
    </lineage>
</organism>
<name>A0A1H3ZW57_9GAMM</name>
<reference evidence="3" key="1">
    <citation type="submission" date="2016-10" db="EMBL/GenBank/DDBJ databases">
        <authorList>
            <person name="Varghese N."/>
            <person name="Submissions S."/>
        </authorList>
    </citation>
    <scope>NUCLEOTIDE SEQUENCE [LARGE SCALE GENOMIC DNA]</scope>
    <source>
        <strain evidence="3">DSM 11526</strain>
    </source>
</reference>
<evidence type="ECO:0000256" key="1">
    <source>
        <dbReference type="SAM" id="SignalP"/>
    </source>
</evidence>
<protein>
    <recommendedName>
        <fullName evidence="4">Lipoprotein</fullName>
    </recommendedName>
</protein>
<proteinExistence type="predicted"/>
<feature type="signal peptide" evidence="1">
    <location>
        <begin position="1"/>
        <end position="23"/>
    </location>
</feature>
<keyword evidence="3" id="KW-1185">Reference proteome</keyword>
<dbReference type="PROSITE" id="PS51257">
    <property type="entry name" value="PROKAR_LIPOPROTEIN"/>
    <property type="match status" value="1"/>
</dbReference>
<dbReference type="RefSeq" id="WP_091823430.1">
    <property type="nucleotide sequence ID" value="NZ_FNRJ01000002.1"/>
</dbReference>
<gene>
    <name evidence="2" type="ORF">SAMN02745729_102187</name>
</gene>
<evidence type="ECO:0000313" key="3">
    <source>
        <dbReference type="Proteomes" id="UP000242469"/>
    </source>
</evidence>
<sequence>MKRILVALLITCVLVGCSAPRFQDGYQLGDLSATAVDGTVHVVTLQTRHCAESDPVARAILLRMIRVAVPGYPADGLCTDLLDLLEEDQTDEIP</sequence>
<evidence type="ECO:0008006" key="4">
    <source>
        <dbReference type="Google" id="ProtNLM"/>
    </source>
</evidence>
<dbReference type="EMBL" id="FNRJ01000002">
    <property type="protein sequence ID" value="SEA27865.1"/>
    <property type="molecule type" value="Genomic_DNA"/>
</dbReference>
<evidence type="ECO:0000313" key="2">
    <source>
        <dbReference type="EMBL" id="SEA27865.1"/>
    </source>
</evidence>
<dbReference type="AlphaFoldDB" id="A0A1H3ZW57"/>
<keyword evidence="1" id="KW-0732">Signal</keyword>
<dbReference type="Proteomes" id="UP000242469">
    <property type="component" value="Unassembled WGS sequence"/>
</dbReference>
<accession>A0A1H3ZW57</accession>